<dbReference type="OrthoDB" id="8265558at2"/>
<keyword evidence="2" id="KW-1185">Reference proteome</keyword>
<reference evidence="1 2" key="1">
    <citation type="journal article" date="2015" name="Stand. Genomic Sci.">
        <title>Genomic Encyclopedia of Bacterial and Archaeal Type Strains, Phase III: the genomes of soil and plant-associated and newly described type strains.</title>
        <authorList>
            <person name="Whitman W.B."/>
            <person name="Woyke T."/>
            <person name="Klenk H.P."/>
            <person name="Zhou Y."/>
            <person name="Lilburn T.G."/>
            <person name="Beck B.J."/>
            <person name="De Vos P."/>
            <person name="Vandamme P."/>
            <person name="Eisen J.A."/>
            <person name="Garrity G."/>
            <person name="Hugenholtz P."/>
            <person name="Kyrpides N.C."/>
        </authorList>
    </citation>
    <scope>NUCLEOTIDE SEQUENCE [LARGE SCALE GENOMIC DNA]</scope>
    <source>
        <strain evidence="1 2">CGMCC 1.10947</strain>
    </source>
</reference>
<evidence type="ECO:0000313" key="2">
    <source>
        <dbReference type="Proteomes" id="UP000317176"/>
    </source>
</evidence>
<dbReference type="AlphaFoldDB" id="A0A562KZM0"/>
<proteinExistence type="predicted"/>
<gene>
    <name evidence="1" type="ORF">IQ17_04854</name>
</gene>
<dbReference type="Proteomes" id="UP000317176">
    <property type="component" value="Unassembled WGS sequence"/>
</dbReference>
<evidence type="ECO:0000313" key="1">
    <source>
        <dbReference type="EMBL" id="TWI00851.1"/>
    </source>
</evidence>
<accession>A0A562KZM0</accession>
<name>A0A562KZM0_9BRAD</name>
<comment type="caution">
    <text evidence="1">The sequence shown here is derived from an EMBL/GenBank/DDBJ whole genome shotgun (WGS) entry which is preliminary data.</text>
</comment>
<protein>
    <submittedName>
        <fullName evidence="1">Uncharacterized protein</fullName>
    </submittedName>
</protein>
<dbReference type="RefSeq" id="WP_145639015.1">
    <property type="nucleotide sequence ID" value="NZ_CP088014.1"/>
</dbReference>
<organism evidence="1 2">
    <name type="scientific">Bradyrhizobium daqingense</name>
    <dbReference type="NCBI Taxonomy" id="993502"/>
    <lineage>
        <taxon>Bacteria</taxon>
        <taxon>Pseudomonadati</taxon>
        <taxon>Pseudomonadota</taxon>
        <taxon>Alphaproteobacteria</taxon>
        <taxon>Hyphomicrobiales</taxon>
        <taxon>Nitrobacteraceae</taxon>
        <taxon>Bradyrhizobium</taxon>
    </lineage>
</organism>
<dbReference type="EMBL" id="VLKL01000014">
    <property type="protein sequence ID" value="TWI00851.1"/>
    <property type="molecule type" value="Genomic_DNA"/>
</dbReference>
<sequence length="197" mass="22266">MVPRYPSKQFNLSILQGSLLITESTEAYACLEQELAREIQPKNIVEKIFLADVAACFWEMMRLRRCRDHVINFAFGPAISEVLDRVLGLPETAVECEARAALEREWFTKREARREVAKRLAAFQLDEGAIEAAAISSQADQLERLDRMISAQQARLHRAFDALADYREAFAVRVRTAVERATDQSGLAQLPARQKAG</sequence>